<dbReference type="InterPro" id="IPR022399">
    <property type="entry name" value="TadA-like_ATPase"/>
</dbReference>
<comment type="caution">
    <text evidence="3">The sequence shown here is derived from an EMBL/GenBank/DDBJ whole genome shotgun (WGS) entry which is preliminary data.</text>
</comment>
<organism evidence="3 4">
    <name type="scientific">Gleimia hominis</name>
    <dbReference type="NCBI Taxonomy" id="595468"/>
    <lineage>
        <taxon>Bacteria</taxon>
        <taxon>Bacillati</taxon>
        <taxon>Actinomycetota</taxon>
        <taxon>Actinomycetes</taxon>
        <taxon>Actinomycetales</taxon>
        <taxon>Actinomycetaceae</taxon>
        <taxon>Gleimia</taxon>
    </lineage>
</organism>
<accession>A0ABU3I8B7</accession>
<dbReference type="SUPFAM" id="SSF52540">
    <property type="entry name" value="P-loop containing nucleoside triphosphate hydrolases"/>
    <property type="match status" value="1"/>
</dbReference>
<protein>
    <submittedName>
        <fullName evidence="3">TadA family conjugal transfer-associated ATPase</fullName>
    </submittedName>
</protein>
<evidence type="ECO:0000259" key="2">
    <source>
        <dbReference type="Pfam" id="PF00437"/>
    </source>
</evidence>
<dbReference type="PANTHER" id="PTHR30486">
    <property type="entry name" value="TWITCHING MOTILITY PROTEIN PILT"/>
    <property type="match status" value="1"/>
</dbReference>
<sequence>MGIREVRQALARRKSASSRRALVSAGGADKQIVGLAGKADGYEADVTCAAGAVDEGMARLASTRQLLQELAQVNASLAGPDPFLLRLLAEPAVTDVLVNPAGVWVERGGKLEPAGQLPRATDVRALAVRMAAAAGVRLDDAAPIADGTLPDGTRLHAVLSPPAQGGPVISLRTKRPRSFTMRELIANNTVDPLTAQTIEQLVKARACVILTGATGSGKTTLLSAILSLVPDDQRIICIEDVPELAPHHPHVVSLTSRNANVQGQGAISLTELVRAALRMRPDRIVLGECRGAEIREVMAALNTGHEGGWVTLHANDPADVPARLAALGALAGMTEDAVYRQAVAAFDAVIHVERTPEGRKVAQVSVFEPHLPLQAVPALTMGRKDEAWQQLKRILT</sequence>
<reference evidence="3 4" key="1">
    <citation type="submission" date="2023-06" db="EMBL/GenBank/DDBJ databases">
        <title>Draft genome sequence of Gleimia hominis type strain CCUG 57540T.</title>
        <authorList>
            <person name="Salva-Serra F."/>
            <person name="Cardew S."/>
            <person name="Jensie Markopoulos S."/>
            <person name="Ohlen M."/>
            <person name="Inganas E."/>
            <person name="Svensson-Stadler L."/>
            <person name="Moore E.R.B."/>
        </authorList>
    </citation>
    <scope>NUCLEOTIDE SEQUENCE [LARGE SCALE GENOMIC DNA]</scope>
    <source>
        <strain evidence="3 4">CCUG 57540</strain>
    </source>
</reference>
<gene>
    <name evidence="3" type="ORF">QS713_00905</name>
</gene>
<dbReference type="InterPro" id="IPR001482">
    <property type="entry name" value="T2SS/T4SS_dom"/>
</dbReference>
<dbReference type="PANTHER" id="PTHR30486:SF6">
    <property type="entry name" value="TYPE IV PILUS RETRACTATION ATPASE PILT"/>
    <property type="match status" value="1"/>
</dbReference>
<dbReference type="InterPro" id="IPR027417">
    <property type="entry name" value="P-loop_NTPase"/>
</dbReference>
<dbReference type="Pfam" id="PF00437">
    <property type="entry name" value="T2SSE"/>
    <property type="match status" value="1"/>
</dbReference>
<dbReference type="Proteomes" id="UP001247542">
    <property type="component" value="Unassembled WGS sequence"/>
</dbReference>
<name>A0ABU3I8B7_9ACTO</name>
<evidence type="ECO:0000256" key="1">
    <source>
        <dbReference type="ARBA" id="ARBA00006611"/>
    </source>
</evidence>
<dbReference type="Gene3D" id="3.40.50.300">
    <property type="entry name" value="P-loop containing nucleotide triphosphate hydrolases"/>
    <property type="match status" value="1"/>
</dbReference>
<dbReference type="Gene3D" id="3.30.450.380">
    <property type="match status" value="1"/>
</dbReference>
<dbReference type="InterPro" id="IPR050921">
    <property type="entry name" value="T4SS_GSP_E_ATPase"/>
</dbReference>
<dbReference type="NCBIfam" id="TIGR03819">
    <property type="entry name" value="heli_sec_ATPase"/>
    <property type="match status" value="1"/>
</dbReference>
<dbReference type="RefSeq" id="WP_313271686.1">
    <property type="nucleotide sequence ID" value="NZ_JASXSX010000001.1"/>
</dbReference>
<dbReference type="CDD" id="cd01130">
    <property type="entry name" value="VirB11-like_ATPase"/>
    <property type="match status" value="1"/>
</dbReference>
<dbReference type="EMBL" id="JASXSX010000001">
    <property type="protein sequence ID" value="MDT3766630.1"/>
    <property type="molecule type" value="Genomic_DNA"/>
</dbReference>
<feature type="domain" description="Bacterial type II secretion system protein E" evidence="2">
    <location>
        <begin position="85"/>
        <end position="338"/>
    </location>
</feature>
<comment type="similarity">
    <text evidence="1">Belongs to the GSP E family.</text>
</comment>
<evidence type="ECO:0000313" key="4">
    <source>
        <dbReference type="Proteomes" id="UP001247542"/>
    </source>
</evidence>
<evidence type="ECO:0000313" key="3">
    <source>
        <dbReference type="EMBL" id="MDT3766630.1"/>
    </source>
</evidence>
<proteinExistence type="inferred from homology"/>
<keyword evidence="4" id="KW-1185">Reference proteome</keyword>